<keyword evidence="5" id="KW-0238">DNA-binding</keyword>
<evidence type="ECO:0000256" key="2">
    <source>
        <dbReference type="ARBA" id="ARBA00010410"/>
    </source>
</evidence>
<evidence type="ECO:0000256" key="10">
    <source>
        <dbReference type="ARBA" id="ARBA00029606"/>
    </source>
</evidence>
<evidence type="ECO:0000256" key="7">
    <source>
        <dbReference type="ARBA" id="ARBA00023242"/>
    </source>
</evidence>
<accession>A0A9R1U404</accession>
<evidence type="ECO:0000256" key="3">
    <source>
        <dbReference type="ARBA" id="ARBA00013634"/>
    </source>
</evidence>
<dbReference type="RefSeq" id="XP_011306653.1">
    <property type="nucleotide sequence ID" value="XM_011308351.1"/>
</dbReference>
<dbReference type="GO" id="GO:0019185">
    <property type="term" value="C:snRNA-activating protein complex"/>
    <property type="evidence" value="ECO:0007669"/>
    <property type="project" value="TreeGrafter"/>
</dbReference>
<gene>
    <name evidence="11" type="primary">SNAPC3_1</name>
    <name evidence="13 14 15 16 17" type="synonym">Pbp49</name>
    <name evidence="11" type="ORF">g.68010</name>
</gene>
<dbReference type="Proteomes" id="UP000694866">
    <property type="component" value="Unplaced"/>
</dbReference>
<dbReference type="GO" id="GO:0042795">
    <property type="term" value="P:snRNA transcription by RNA polymerase II"/>
    <property type="evidence" value="ECO:0007669"/>
    <property type="project" value="TreeGrafter"/>
</dbReference>
<comment type="subcellular location">
    <subcellularLocation>
        <location evidence="1">Nucleus</location>
    </subcellularLocation>
</comment>
<dbReference type="OrthoDB" id="46583at2759"/>
<sequence length="378" mass="43902">MDQAHSAYNRNRSDKINIKEYFEEFEKLLTPVEYENLNEIFFEKQQLNILKETCSIDNLSFEGEPEPWKNEKDAAEKAENIPDDTKLKTLGKLKEKYRKNQKKNGDSTKQSSEIPIIYEKSEILGETAVPGREVFVSVRVYHPCKSDMDATFKVSLSSVIVMLGNQTLDKLRDKINCISDLSIARDLSDEPLGRGGGIANRDVYKSGFFYIEGTFYNDMRDETNKDNSAVIRTWGEARELGPFQTARMEETRVDSLCLRFGYPWVYQHQGTCEHLIVFSDARLVNADDDLDISHYPKIDRVKPTRCHLCMLCNSRSLHWIVTESDRVPHDPCYFCEQCFFSFNYLNGQKLGKFKAYRYPYDPKIIDHCNDVLSRMEED</sequence>
<proteinExistence type="inferred from homology"/>
<dbReference type="GeneID" id="105268631"/>
<evidence type="ECO:0000256" key="8">
    <source>
        <dbReference type="ARBA" id="ARBA00025193"/>
    </source>
</evidence>
<comment type="subunit">
    <text evidence="9">Part of the SNAPc complex composed of 5 subunits: SNAPC1, SNAPC2, SNAPC3, SNAPC4 and SNAPC5. SNAPC3 interacts with SNAPC1.</text>
</comment>
<dbReference type="GO" id="GO:0000978">
    <property type="term" value="F:RNA polymerase II cis-regulatory region sequence-specific DNA binding"/>
    <property type="evidence" value="ECO:0007669"/>
    <property type="project" value="TreeGrafter"/>
</dbReference>
<reference evidence="13 14" key="2">
    <citation type="submission" date="2025-04" db="UniProtKB">
        <authorList>
            <consortium name="RefSeq"/>
        </authorList>
    </citation>
    <scope>IDENTIFICATION</scope>
    <source>
        <strain evidence="13 14">USDA-PBARC FA_bdor</strain>
        <tissue evidence="13 14">Whole organism</tissue>
    </source>
</reference>
<dbReference type="RefSeq" id="XP_011306648.1">
    <property type="nucleotide sequence ID" value="XM_011308346.1"/>
</dbReference>
<dbReference type="Pfam" id="PF12251">
    <property type="entry name" value="SNAPC3"/>
    <property type="match status" value="1"/>
</dbReference>
<evidence type="ECO:0000256" key="6">
    <source>
        <dbReference type="ARBA" id="ARBA00023163"/>
    </source>
</evidence>
<evidence type="ECO:0000256" key="5">
    <source>
        <dbReference type="ARBA" id="ARBA00023125"/>
    </source>
</evidence>
<evidence type="ECO:0000313" key="14">
    <source>
        <dbReference type="RefSeq" id="XP_011306650.1"/>
    </source>
</evidence>
<dbReference type="KEGG" id="fas:105268631"/>
<dbReference type="EMBL" id="GBYB01001188">
    <property type="protein sequence ID" value="JAG70955.1"/>
    <property type="molecule type" value="Transcribed_RNA"/>
</dbReference>
<accession>A0A9R1TCG5</accession>
<dbReference type="PANTHER" id="PTHR13421">
    <property type="entry name" value="SNRNA-ACTIVATING PROTEIN COMPLEX SUBUNIT 3"/>
    <property type="match status" value="1"/>
</dbReference>
<dbReference type="RefSeq" id="XP_011306650.1">
    <property type="nucleotide sequence ID" value="XM_011308348.1"/>
</dbReference>
<name>A0A0C9PJQ2_9HYME</name>
<dbReference type="GO" id="GO:0001006">
    <property type="term" value="F:RNA polymerase III type 3 promoter sequence-specific DNA binding"/>
    <property type="evidence" value="ECO:0007669"/>
    <property type="project" value="TreeGrafter"/>
</dbReference>
<evidence type="ECO:0000256" key="1">
    <source>
        <dbReference type="ARBA" id="ARBA00004123"/>
    </source>
</evidence>
<dbReference type="InterPro" id="IPR022042">
    <property type="entry name" value="snRNA-activating_su3"/>
</dbReference>
<evidence type="ECO:0000313" key="15">
    <source>
        <dbReference type="RefSeq" id="XP_011306651.1"/>
    </source>
</evidence>
<dbReference type="GO" id="GO:0001046">
    <property type="term" value="F:core promoter sequence-specific DNA binding"/>
    <property type="evidence" value="ECO:0007669"/>
    <property type="project" value="TreeGrafter"/>
</dbReference>
<evidence type="ECO:0000256" key="9">
    <source>
        <dbReference type="ARBA" id="ARBA00025958"/>
    </source>
</evidence>
<reference evidence="11" key="1">
    <citation type="submission" date="2015-01" db="EMBL/GenBank/DDBJ databases">
        <title>Transcriptome Assembly of Fopius arisanus.</title>
        <authorList>
            <person name="Geib S."/>
        </authorList>
    </citation>
    <scope>NUCLEOTIDE SEQUENCE</scope>
</reference>
<dbReference type="PANTHER" id="PTHR13421:SF16">
    <property type="entry name" value="SNRNA-ACTIVATING PROTEIN COMPLEX SUBUNIT 3"/>
    <property type="match status" value="1"/>
</dbReference>
<accession>A0A9R1TC16</accession>
<keyword evidence="4" id="KW-0805">Transcription regulation</keyword>
<protein>
    <recommendedName>
        <fullName evidence="3">snRNA-activating protein complex subunit 3</fullName>
    </recommendedName>
    <alternativeName>
        <fullName evidence="10">Small nuclear RNA-activating complex polypeptide 3</fullName>
    </alternativeName>
</protein>
<evidence type="ECO:0000313" key="16">
    <source>
        <dbReference type="RefSeq" id="XP_011306652.1"/>
    </source>
</evidence>
<accession>A0A9R1TCP8</accession>
<accession>A0A9R1TCI6</accession>
<accession>A0A0C9PJQ2</accession>
<dbReference type="CTD" id="35787"/>
<keyword evidence="6" id="KW-0804">Transcription</keyword>
<keyword evidence="7" id="KW-0539">Nucleus</keyword>
<keyword evidence="12" id="KW-1185">Reference proteome</keyword>
<organism evidence="11">
    <name type="scientific">Fopius arisanus</name>
    <dbReference type="NCBI Taxonomy" id="64838"/>
    <lineage>
        <taxon>Eukaryota</taxon>
        <taxon>Metazoa</taxon>
        <taxon>Ecdysozoa</taxon>
        <taxon>Arthropoda</taxon>
        <taxon>Hexapoda</taxon>
        <taxon>Insecta</taxon>
        <taxon>Pterygota</taxon>
        <taxon>Neoptera</taxon>
        <taxon>Endopterygota</taxon>
        <taxon>Hymenoptera</taxon>
        <taxon>Apocrita</taxon>
        <taxon>Ichneumonoidea</taxon>
        <taxon>Braconidae</taxon>
        <taxon>Opiinae</taxon>
        <taxon>Fopius</taxon>
    </lineage>
</organism>
<dbReference type="GO" id="GO:0042796">
    <property type="term" value="P:snRNA transcription by RNA polymerase III"/>
    <property type="evidence" value="ECO:0007669"/>
    <property type="project" value="TreeGrafter"/>
</dbReference>
<evidence type="ECO:0000313" key="12">
    <source>
        <dbReference type="Proteomes" id="UP000694866"/>
    </source>
</evidence>
<evidence type="ECO:0000313" key="13">
    <source>
        <dbReference type="RefSeq" id="XP_011306648.1"/>
    </source>
</evidence>
<evidence type="ECO:0000256" key="4">
    <source>
        <dbReference type="ARBA" id="ARBA00023015"/>
    </source>
</evidence>
<dbReference type="RefSeq" id="XP_011306652.1">
    <property type="nucleotide sequence ID" value="XM_011308350.1"/>
</dbReference>
<dbReference type="RefSeq" id="XP_011306651.1">
    <property type="nucleotide sequence ID" value="XM_011308349.1"/>
</dbReference>
<dbReference type="AlphaFoldDB" id="A0A0C9PJQ2"/>
<evidence type="ECO:0000313" key="17">
    <source>
        <dbReference type="RefSeq" id="XP_011306653.1"/>
    </source>
</evidence>
<comment type="function">
    <text evidence="8">Part of the SNAPc complex required for the transcription of both RNA polymerase II and III small-nuclear RNA genes. Binds to the proximal sequence element (PSE), a non-TATA-box basal promoter element common to these 2 types of genes. Recruits TBP and BRF2 to the U6 snRNA TATA box.</text>
</comment>
<comment type="similarity">
    <text evidence="2">Belongs to the SNAPC3/SRD2 family.</text>
</comment>
<dbReference type="GO" id="GO:0005634">
    <property type="term" value="C:nucleus"/>
    <property type="evidence" value="ECO:0007669"/>
    <property type="project" value="UniProtKB-SubCell"/>
</dbReference>
<dbReference type="GO" id="GO:0003681">
    <property type="term" value="F:bent DNA binding"/>
    <property type="evidence" value="ECO:0007669"/>
    <property type="project" value="TreeGrafter"/>
</dbReference>
<evidence type="ECO:0000313" key="11">
    <source>
        <dbReference type="EMBL" id="JAG70955.1"/>
    </source>
</evidence>